<feature type="transmembrane region" description="Helical" evidence="1">
    <location>
        <begin position="98"/>
        <end position="126"/>
    </location>
</feature>
<organism evidence="2 3">
    <name type="scientific">Streptococcus pacificus</name>
    <dbReference type="NCBI Taxonomy" id="2740577"/>
    <lineage>
        <taxon>Bacteria</taxon>
        <taxon>Bacillati</taxon>
        <taxon>Bacillota</taxon>
        <taxon>Bacilli</taxon>
        <taxon>Lactobacillales</taxon>
        <taxon>Streptococcaceae</taxon>
        <taxon>Streptococcus</taxon>
    </lineage>
</organism>
<dbReference type="EMBL" id="JAENBO010000007">
    <property type="protein sequence ID" value="MBJ8326462.1"/>
    <property type="molecule type" value="Genomic_DNA"/>
</dbReference>
<feature type="transmembrane region" description="Helical" evidence="1">
    <location>
        <begin position="215"/>
        <end position="235"/>
    </location>
</feature>
<keyword evidence="1" id="KW-0812">Transmembrane</keyword>
<keyword evidence="1" id="KW-0472">Membrane</keyword>
<evidence type="ECO:0000313" key="3">
    <source>
        <dbReference type="Proteomes" id="UP000653045"/>
    </source>
</evidence>
<proteinExistence type="predicted"/>
<evidence type="ECO:0000313" key="2">
    <source>
        <dbReference type="EMBL" id="MBJ8326462.1"/>
    </source>
</evidence>
<name>A0ABS0ZKI1_9STRE</name>
<comment type="caution">
    <text evidence="2">The sequence shown here is derived from an EMBL/GenBank/DDBJ whole genome shotgun (WGS) entry which is preliminary data.</text>
</comment>
<accession>A0ABS0ZKI1</accession>
<feature type="transmembrane region" description="Helical" evidence="1">
    <location>
        <begin position="58"/>
        <end position="77"/>
    </location>
</feature>
<dbReference type="RefSeq" id="WP_199576102.1">
    <property type="nucleotide sequence ID" value="NZ_JAENBO010000007.1"/>
</dbReference>
<evidence type="ECO:0000256" key="1">
    <source>
        <dbReference type="SAM" id="Phobius"/>
    </source>
</evidence>
<keyword evidence="1" id="KW-1133">Transmembrane helix</keyword>
<gene>
    <name evidence="2" type="ORF">JHK62_07240</name>
</gene>
<feature type="transmembrane region" description="Helical" evidence="1">
    <location>
        <begin position="180"/>
        <end position="203"/>
    </location>
</feature>
<feature type="transmembrane region" description="Helical" evidence="1">
    <location>
        <begin position="146"/>
        <end position="168"/>
    </location>
</feature>
<sequence length="246" mass="27529">MDFFKPVFKSIFNRRDVKIFLAFIFLPILVPIMAEFMDGLNPKLTSNFLAFLDSAVSTQFRFVLPVLLFSLVISSVFRDEIDSGIMFLYKDINRTKIFNAKFISLIAIYGLFFIGTVLTSLVAYYGLMAPKGMVATHLISENSSEVVSTLFSLLTTLGLNVITIALVVMVSISSKTVQSVLTGVFFSLASSVAPMLIGIRYLFPNGYVKLLATHFSLAVILSVIISVSYFIFFYIKGKNKFKKIEF</sequence>
<protein>
    <submittedName>
        <fullName evidence="2">Amino acid transporter</fullName>
    </submittedName>
</protein>
<keyword evidence="3" id="KW-1185">Reference proteome</keyword>
<dbReference type="Proteomes" id="UP000653045">
    <property type="component" value="Unassembled WGS sequence"/>
</dbReference>
<reference evidence="2 3" key="1">
    <citation type="journal article" date="2021" name="Int. J. Syst. Evol. Microbiol.">
        <title>Streptococcus vicugnae sp. nov., isolated from faeces of alpacas (Vicugna pacos) and cattle (Bos taurus), Streptococcus zalophi sp. nov., and Streptococcus pacificus sp. nov., isolated from respiratory tract of California sea lions (Zalophus californianus).</title>
        <authorList>
            <person name="Volokhov D.V."/>
            <person name="Zagorodnyaya T.A."/>
            <person name="Shen Z."/>
            <person name="Blom J."/>
            <person name="Furtak V.A."/>
            <person name="Eisenberg T."/>
            <person name="Fan P."/>
            <person name="Jeong K.C."/>
            <person name="Gao Y."/>
            <person name="Zhang S."/>
            <person name="Amselle M."/>
        </authorList>
    </citation>
    <scope>NUCLEOTIDE SEQUENCE [LARGE SCALE GENOMIC DNA]</scope>
    <source>
        <strain evidence="2 3">CSL7591</strain>
    </source>
</reference>